<dbReference type="RefSeq" id="WP_067627720.1">
    <property type="nucleotide sequence ID" value="NZ_BAAAXL010000045.1"/>
</dbReference>
<protein>
    <submittedName>
        <fullName evidence="1">Uncharacterized protein</fullName>
    </submittedName>
</protein>
<name>A0AAE4L5W2_9ENTE</name>
<evidence type="ECO:0000313" key="4">
    <source>
        <dbReference type="Proteomes" id="UP001269061"/>
    </source>
</evidence>
<gene>
    <name evidence="1" type="ORF">P7H00_04335</name>
    <name evidence="2" type="ORF">P7H46_07725</name>
</gene>
<evidence type="ECO:0000313" key="3">
    <source>
        <dbReference type="Proteomes" id="UP001180842"/>
    </source>
</evidence>
<dbReference type="Proteomes" id="UP001269061">
    <property type="component" value="Unassembled WGS sequence"/>
</dbReference>
<proteinExistence type="predicted"/>
<accession>A0AAE4L5W2</accession>
<dbReference type="EMBL" id="JARQAZ010000005">
    <property type="protein sequence ID" value="MDT2770734.1"/>
    <property type="molecule type" value="Genomic_DNA"/>
</dbReference>
<comment type="caution">
    <text evidence="1">The sequence shown here is derived from an EMBL/GenBank/DDBJ whole genome shotgun (WGS) entry which is preliminary data.</text>
</comment>
<evidence type="ECO:0000313" key="1">
    <source>
        <dbReference type="EMBL" id="MDT2736367.1"/>
    </source>
</evidence>
<dbReference type="EMBL" id="JARQAI010000003">
    <property type="protein sequence ID" value="MDT2736367.1"/>
    <property type="molecule type" value="Genomic_DNA"/>
</dbReference>
<evidence type="ECO:0000313" key="2">
    <source>
        <dbReference type="EMBL" id="MDT2770734.1"/>
    </source>
</evidence>
<reference evidence="1 4" key="1">
    <citation type="submission" date="2023-03" db="EMBL/GenBank/DDBJ databases">
        <authorList>
            <person name="Shen W."/>
            <person name="Cai J."/>
        </authorList>
    </citation>
    <scope>NUCLEOTIDE SEQUENCE</scope>
    <source>
        <strain evidence="1">P69-2</strain>
        <strain evidence="2 4">Y59</strain>
    </source>
</reference>
<dbReference type="AlphaFoldDB" id="A0AAE4L5W2"/>
<organism evidence="1 3">
    <name type="scientific">Enterococcus pseudoavium</name>
    <dbReference type="NCBI Taxonomy" id="44007"/>
    <lineage>
        <taxon>Bacteria</taxon>
        <taxon>Bacillati</taxon>
        <taxon>Bacillota</taxon>
        <taxon>Bacilli</taxon>
        <taxon>Lactobacillales</taxon>
        <taxon>Enterococcaceae</taxon>
        <taxon>Enterococcus</taxon>
    </lineage>
</organism>
<dbReference type="Proteomes" id="UP001180842">
    <property type="component" value="Unassembled WGS sequence"/>
</dbReference>
<sequence>MIETFVFSSECLFLREEDQVHAHQLLDYLKSRKQQVGMVFYDQATMNQVLLEHHLADYLDFSINGEEVGKIPQGLIDFLQVELKHQTVNFISNSLDQLQAAEALGFAPIYLADSCYKEEPTCQAFSDFGQLHLGVIAHRFEKLT</sequence>
<keyword evidence="4" id="KW-1185">Reference proteome</keyword>